<evidence type="ECO:0000256" key="1">
    <source>
        <dbReference type="SAM" id="MobiDB-lite"/>
    </source>
</evidence>
<protein>
    <submittedName>
        <fullName evidence="2">Uncharacterized protein</fullName>
    </submittedName>
</protein>
<organism evidence="2">
    <name type="scientific">Nakamurella sp. A5-74</name>
    <dbReference type="NCBI Taxonomy" id="3158264"/>
    <lineage>
        <taxon>Bacteria</taxon>
        <taxon>Bacillati</taxon>
        <taxon>Actinomycetota</taxon>
        <taxon>Actinomycetes</taxon>
        <taxon>Nakamurellales</taxon>
        <taxon>Nakamurellaceae</taxon>
        <taxon>Nakamurella</taxon>
    </lineage>
</organism>
<accession>A0AAU8DQN0</accession>
<proteinExistence type="predicted"/>
<evidence type="ECO:0000313" key="2">
    <source>
        <dbReference type="EMBL" id="XCG63957.1"/>
    </source>
</evidence>
<reference evidence="2" key="1">
    <citation type="submission" date="2024-05" db="EMBL/GenBank/DDBJ databases">
        <authorList>
            <person name="Cai S.Y."/>
            <person name="Jin L.M."/>
            <person name="Li H.R."/>
        </authorList>
    </citation>
    <scope>NUCLEOTIDE SEQUENCE</scope>
    <source>
        <strain evidence="2">A5-74</strain>
    </source>
</reference>
<name>A0AAU8DQN0_9ACTN</name>
<gene>
    <name evidence="2" type="ORF">ABLG96_00995</name>
</gene>
<sequence length="131" mass="14926">MSHLGTPAAPPTPDLPRLRELTDDRQKWSDNEEDANTGALTAEEIGHRYGRRWAMRADPADRSTMLALRPRMPRHLDAELLRYANDLGFDTWEDEQQKVRHPGRRLGVDRRRAVTGLSAGWPAPRSSFSAR</sequence>
<dbReference type="RefSeq" id="WP_353649572.1">
    <property type="nucleotide sequence ID" value="NZ_CP159218.1"/>
</dbReference>
<feature type="region of interest" description="Disordered" evidence="1">
    <location>
        <begin position="1"/>
        <end position="43"/>
    </location>
</feature>
<dbReference type="EMBL" id="CP159218">
    <property type="protein sequence ID" value="XCG63957.1"/>
    <property type="molecule type" value="Genomic_DNA"/>
</dbReference>
<feature type="compositionally biased region" description="Basic and acidic residues" evidence="1">
    <location>
        <begin position="16"/>
        <end position="30"/>
    </location>
</feature>
<dbReference type="AlphaFoldDB" id="A0AAU8DQN0"/>